<dbReference type="EMBL" id="CM056811">
    <property type="protein sequence ID" value="KAJ8638199.1"/>
    <property type="molecule type" value="Genomic_DNA"/>
</dbReference>
<name>A0ACC2LXM8_PERAE</name>
<reference evidence="1 2" key="1">
    <citation type="journal article" date="2022" name="Hortic Res">
        <title>A haplotype resolved chromosomal level avocado genome allows analysis of novel avocado genes.</title>
        <authorList>
            <person name="Nath O."/>
            <person name="Fletcher S.J."/>
            <person name="Hayward A."/>
            <person name="Shaw L.M."/>
            <person name="Masouleh A.K."/>
            <person name="Furtado A."/>
            <person name="Henry R.J."/>
            <person name="Mitter N."/>
        </authorList>
    </citation>
    <scope>NUCLEOTIDE SEQUENCE [LARGE SCALE GENOMIC DNA]</scope>
    <source>
        <strain evidence="2">cv. Hass</strain>
    </source>
</reference>
<proteinExistence type="predicted"/>
<dbReference type="Proteomes" id="UP001234297">
    <property type="component" value="Chromosome 3"/>
</dbReference>
<accession>A0ACC2LXM8</accession>
<evidence type="ECO:0000313" key="1">
    <source>
        <dbReference type="EMBL" id="KAJ8638199.1"/>
    </source>
</evidence>
<comment type="caution">
    <text evidence="1">The sequence shown here is derived from an EMBL/GenBank/DDBJ whole genome shotgun (WGS) entry which is preliminary data.</text>
</comment>
<protein>
    <submittedName>
        <fullName evidence="1">Uncharacterized protein</fullName>
    </submittedName>
</protein>
<evidence type="ECO:0000313" key="2">
    <source>
        <dbReference type="Proteomes" id="UP001234297"/>
    </source>
</evidence>
<sequence length="358" mass="38649">MSPPLTVRDQGEESNVSLVASSASANSTCQSSPGLKEHYYMGLSDCSSAESYVISNLSKEKDTNLNLKATELRLGIPGSPSPDRDLEISVSSSELAEKPFFPLLPVKDGFFSTLPKTVVSGNKRVFSDAMDGFRELKSSAYGDGNWTFPTSGSEKETAKVQGKISANLGVNAILSSRSLPNSAAKPVSIKEQPVASSTLLKEMMSSKVLQDGPHTLNNTNHDQMPTNNNGNAPAAKAQLVGWPPVRSFRKNALATTSKNNDEVDGKPGSALFVKVSMDGAPYLRKVDLKTYCNYLELCSALEKMFSCFTIGQYGSHGAPGRDILSESKLKDLLHGSEYVLTYEDKDGDWMLVGDVPWE</sequence>
<organism evidence="1 2">
    <name type="scientific">Persea americana</name>
    <name type="common">Avocado</name>
    <dbReference type="NCBI Taxonomy" id="3435"/>
    <lineage>
        <taxon>Eukaryota</taxon>
        <taxon>Viridiplantae</taxon>
        <taxon>Streptophyta</taxon>
        <taxon>Embryophyta</taxon>
        <taxon>Tracheophyta</taxon>
        <taxon>Spermatophyta</taxon>
        <taxon>Magnoliopsida</taxon>
        <taxon>Magnoliidae</taxon>
        <taxon>Laurales</taxon>
        <taxon>Lauraceae</taxon>
        <taxon>Persea</taxon>
    </lineage>
</organism>
<gene>
    <name evidence="1" type="ORF">MRB53_012466</name>
</gene>
<keyword evidence="2" id="KW-1185">Reference proteome</keyword>